<protein>
    <recommendedName>
        <fullName evidence="3">ATP-binding protein</fullName>
    </recommendedName>
</protein>
<evidence type="ECO:0000313" key="1">
    <source>
        <dbReference type="EMBL" id="ETR69566.1"/>
    </source>
</evidence>
<name>A0A1V1P482_9BACT</name>
<dbReference type="SUPFAM" id="SSF52540">
    <property type="entry name" value="P-loop containing nucleoside triphosphate hydrolases"/>
    <property type="match status" value="1"/>
</dbReference>
<sequence length="471" mass="54816">MEYINQNCELNCLYMNVECAQTARENVHEGMKSIIQELAIRSKIHLDNMIIKNMLLELFDETAYGSVFNQALTTLCADLSNPLVLFIDEVDALVGDTLISLLRQLRAGYDRRPKNFPQSIILCGVRDIRDYRIHSDKEKTIITGGSAFNIKAESLRLGNFIQTEVDQLLEEHTKETGQKFDTPAKDLIWNYTQGQPWLVNALAYETCFKTKEARDRKQVITEDNVIQAKENLILRRETHLDQLADKLIEDRVRNVIEPMMQGIYIDKINPDDIQYVMDLGLINKENSELKISNPIYQEVIPRELTTITQYNLASKIKPTWYIANDGKLDMPKLLEAFQDFFREHSEHWVERFQYKEAGPQLLLQAFLQRVINSGGRIEREYGLGRGRTDLMVIWHYPQGIQKEVIELKILYSNLDKTISKGLEQIDEYLDRCAQKQGHLVIFDRRVSITWDEKIFCQQKMVNNKTITVWGM</sequence>
<evidence type="ECO:0008006" key="3">
    <source>
        <dbReference type="Google" id="ProtNLM"/>
    </source>
</evidence>
<proteinExistence type="predicted"/>
<dbReference type="InterPro" id="IPR027417">
    <property type="entry name" value="P-loop_NTPase"/>
</dbReference>
<comment type="caution">
    <text evidence="1">The sequence shown here is derived from an EMBL/GenBank/DDBJ whole genome shotgun (WGS) entry which is preliminary data.</text>
</comment>
<dbReference type="AlphaFoldDB" id="A0A1V1P482"/>
<evidence type="ECO:0000313" key="2">
    <source>
        <dbReference type="Proteomes" id="UP000189670"/>
    </source>
</evidence>
<gene>
    <name evidence="1" type="ORF">OMM_03859</name>
</gene>
<reference evidence="2" key="1">
    <citation type="submission" date="2012-11" db="EMBL/GenBank/DDBJ databases">
        <authorList>
            <person name="Lucero-Rivera Y.E."/>
            <person name="Tovar-Ramirez D."/>
        </authorList>
    </citation>
    <scope>NUCLEOTIDE SEQUENCE [LARGE SCALE GENOMIC DNA]</scope>
    <source>
        <strain evidence="2">Araruama</strain>
    </source>
</reference>
<dbReference type="Proteomes" id="UP000189670">
    <property type="component" value="Unassembled WGS sequence"/>
</dbReference>
<organism evidence="1 2">
    <name type="scientific">Candidatus Magnetoglobus multicellularis str. Araruama</name>
    <dbReference type="NCBI Taxonomy" id="890399"/>
    <lineage>
        <taxon>Bacteria</taxon>
        <taxon>Pseudomonadati</taxon>
        <taxon>Thermodesulfobacteriota</taxon>
        <taxon>Desulfobacteria</taxon>
        <taxon>Desulfobacterales</taxon>
        <taxon>Desulfobacteraceae</taxon>
        <taxon>Candidatus Magnetoglobus</taxon>
    </lineage>
</organism>
<dbReference type="EMBL" id="ATBP01000612">
    <property type="protein sequence ID" value="ETR69566.1"/>
    <property type="molecule type" value="Genomic_DNA"/>
</dbReference>
<accession>A0A1V1P482</accession>